<gene>
    <name evidence="2" type="ORF">HMPREF0620_0977</name>
</gene>
<accession>E6JZ82</accession>
<evidence type="ECO:0000313" key="2">
    <source>
        <dbReference type="EMBL" id="EFT83972.1"/>
    </source>
</evidence>
<dbReference type="PATRIC" id="fig|864564.6.peg.735"/>
<evidence type="ECO:0000313" key="3">
    <source>
        <dbReference type="Proteomes" id="UP000004946"/>
    </source>
</evidence>
<organism evidence="2 3">
    <name type="scientific">Parascardovia denticolens DSM 10105 = JCM 12538</name>
    <dbReference type="NCBI Taxonomy" id="864564"/>
    <lineage>
        <taxon>Bacteria</taxon>
        <taxon>Bacillati</taxon>
        <taxon>Actinomycetota</taxon>
        <taxon>Actinomycetes</taxon>
        <taxon>Bifidobacteriales</taxon>
        <taxon>Bifidobacteriaceae</taxon>
        <taxon>Parascardovia</taxon>
    </lineage>
</organism>
<dbReference type="EMBL" id="AEON01000001">
    <property type="protein sequence ID" value="EFT83972.1"/>
    <property type="molecule type" value="Genomic_DNA"/>
</dbReference>
<protein>
    <submittedName>
        <fullName evidence="2">Uncharacterized protein</fullName>
    </submittedName>
</protein>
<evidence type="ECO:0000256" key="1">
    <source>
        <dbReference type="SAM" id="MobiDB-lite"/>
    </source>
</evidence>
<dbReference type="HOGENOM" id="CLU_3064390_0_0_11"/>
<reference evidence="2 3" key="1">
    <citation type="submission" date="2010-12" db="EMBL/GenBank/DDBJ databases">
        <authorList>
            <person name="Muzny D."/>
            <person name="Qin X."/>
            <person name="Buhay C."/>
            <person name="Dugan-Rocha S."/>
            <person name="Ding Y."/>
            <person name="Chen G."/>
            <person name="Hawes A."/>
            <person name="Holder M."/>
            <person name="Jhangiani S."/>
            <person name="Johnson A."/>
            <person name="Khan Z."/>
            <person name="Li Z."/>
            <person name="Liu W."/>
            <person name="Liu X."/>
            <person name="Perez L."/>
            <person name="Shen H."/>
            <person name="Wang Q."/>
            <person name="Watt J."/>
            <person name="Xi L."/>
            <person name="Xin Y."/>
            <person name="Zhou J."/>
            <person name="Deng J."/>
            <person name="Jiang H."/>
            <person name="Liu Y."/>
            <person name="Qu J."/>
            <person name="Song X.-Z."/>
            <person name="Zhang L."/>
            <person name="Villasana D."/>
            <person name="Johnson A."/>
            <person name="Liu J."/>
            <person name="Liyanage D."/>
            <person name="Lorensuhewa L."/>
            <person name="Robinson T."/>
            <person name="Song A."/>
            <person name="Song B.-B."/>
            <person name="Dinh H."/>
            <person name="Thornton R."/>
            <person name="Coyle M."/>
            <person name="Francisco L."/>
            <person name="Jackson L."/>
            <person name="Javaid M."/>
            <person name="Korchina V."/>
            <person name="Kovar C."/>
            <person name="Mata R."/>
            <person name="Mathew T."/>
            <person name="Ngo R."/>
            <person name="Nguyen L."/>
            <person name="Nguyen N."/>
            <person name="Okwuonu G."/>
            <person name="Ongeri F."/>
            <person name="Pham C."/>
            <person name="Simmons D."/>
            <person name="Wilczek-Boney K."/>
            <person name="Hale W."/>
            <person name="Jakkamsetti A."/>
            <person name="Pham P."/>
            <person name="Ruth R."/>
            <person name="San Lucas F."/>
            <person name="Warren J."/>
            <person name="Zhang J."/>
            <person name="Zhao Z."/>
            <person name="Zhou C."/>
            <person name="Zhu D."/>
            <person name="Lee S."/>
            <person name="Bess C."/>
            <person name="Blankenburg K."/>
            <person name="Forbes L."/>
            <person name="Fu Q."/>
            <person name="Gubbala S."/>
            <person name="Hirani K."/>
            <person name="Jayaseelan J.C."/>
            <person name="Lara F."/>
            <person name="Munidasa M."/>
            <person name="Palculict T."/>
            <person name="Patil S."/>
            <person name="Pu L.-L."/>
            <person name="Saada N."/>
            <person name="Tang L."/>
            <person name="Weissenberger G."/>
            <person name="Zhu Y."/>
            <person name="Hemphill L."/>
            <person name="Shang Y."/>
            <person name="Youmans B."/>
            <person name="Ayvaz T."/>
            <person name="Ross M."/>
            <person name="Santibanez J."/>
            <person name="Aqrawi P."/>
            <person name="Gross S."/>
            <person name="Joshi V."/>
            <person name="Fowler G."/>
            <person name="Nazareth L."/>
            <person name="Reid J."/>
            <person name="Worley K."/>
            <person name="Petrosino J."/>
            <person name="Highlander S."/>
            <person name="Gibbs R."/>
        </authorList>
    </citation>
    <scope>NUCLEOTIDE SEQUENCE [LARGE SCALE GENOMIC DNA]</scope>
    <source>
        <strain evidence="2 3">DSM 10105</strain>
    </source>
</reference>
<dbReference type="AlphaFoldDB" id="E6JZ82"/>
<dbReference type="KEGG" id="pdo:PSDT_0666"/>
<proteinExistence type="predicted"/>
<dbReference type="Proteomes" id="UP000004946">
    <property type="component" value="Chromosome"/>
</dbReference>
<name>E6JZ82_PARDN</name>
<keyword evidence="3" id="KW-1185">Reference proteome</keyword>
<comment type="caution">
    <text evidence="2">The sequence shown here is derived from an EMBL/GenBank/DDBJ whole genome shotgun (WGS) entry which is preliminary data.</text>
</comment>
<feature type="region of interest" description="Disordered" evidence="1">
    <location>
        <begin position="16"/>
        <end position="53"/>
    </location>
</feature>
<sequence length="53" mass="5828">MFADDDSISSLLRLLVPGRDGKEKKAESLLNHPNRKHGFQRPPKASPSQATNA</sequence>